<accession>A0A0B4D0Y7</accession>
<organism evidence="4 5">
    <name type="scientific">Pseudarthrobacter phenanthrenivorans</name>
    <name type="common">Arthrobacter phenanthrenivorans</name>
    <dbReference type="NCBI Taxonomy" id="361575"/>
    <lineage>
        <taxon>Bacteria</taxon>
        <taxon>Bacillati</taxon>
        <taxon>Actinomycetota</taxon>
        <taxon>Actinomycetes</taxon>
        <taxon>Micrococcales</taxon>
        <taxon>Micrococcaceae</taxon>
        <taxon>Pseudarthrobacter</taxon>
    </lineage>
</organism>
<reference evidence="4 5" key="1">
    <citation type="submission" date="2014-12" db="EMBL/GenBank/DDBJ databases">
        <title>Genome sequencing of Arthrobacter phenanthrenivorans SWC37.</title>
        <authorList>
            <person name="Tan P.W."/>
            <person name="Chan K.-G."/>
        </authorList>
    </citation>
    <scope>NUCLEOTIDE SEQUENCE [LARGE SCALE GENOMIC DNA]</scope>
    <source>
        <strain evidence="4 5">SWC37</strain>
    </source>
</reference>
<evidence type="ECO:0000259" key="3">
    <source>
        <dbReference type="PROSITE" id="PS51186"/>
    </source>
</evidence>
<gene>
    <name evidence="4" type="ORF">RM50_09205</name>
</gene>
<protein>
    <submittedName>
        <fullName evidence="4">GCN5 family acetyltransferase</fullName>
    </submittedName>
</protein>
<dbReference type="SUPFAM" id="SSF55729">
    <property type="entry name" value="Acyl-CoA N-acyltransferases (Nat)"/>
    <property type="match status" value="1"/>
</dbReference>
<dbReference type="AlphaFoldDB" id="A0A0B4D0Y7"/>
<dbReference type="PROSITE" id="PS51186">
    <property type="entry name" value="GNAT"/>
    <property type="match status" value="1"/>
</dbReference>
<evidence type="ECO:0000256" key="2">
    <source>
        <dbReference type="ARBA" id="ARBA00023315"/>
    </source>
</evidence>
<keyword evidence="1 4" id="KW-0808">Transferase</keyword>
<keyword evidence="2" id="KW-0012">Acyltransferase</keyword>
<dbReference type="EMBL" id="JWTB01000017">
    <property type="protein sequence ID" value="KIC67139.1"/>
    <property type="molecule type" value="Genomic_DNA"/>
</dbReference>
<evidence type="ECO:0000256" key="1">
    <source>
        <dbReference type="ARBA" id="ARBA00022679"/>
    </source>
</evidence>
<dbReference type="OrthoDB" id="5243635at2"/>
<evidence type="ECO:0000313" key="4">
    <source>
        <dbReference type="EMBL" id="KIC67139.1"/>
    </source>
</evidence>
<dbReference type="Pfam" id="PF00583">
    <property type="entry name" value="Acetyltransf_1"/>
    <property type="match status" value="1"/>
</dbReference>
<name>A0A0B4D0Y7_PSEPS</name>
<dbReference type="GO" id="GO:0016747">
    <property type="term" value="F:acyltransferase activity, transferring groups other than amino-acyl groups"/>
    <property type="evidence" value="ECO:0007669"/>
    <property type="project" value="InterPro"/>
</dbReference>
<dbReference type="Proteomes" id="UP000031196">
    <property type="component" value="Unassembled WGS sequence"/>
</dbReference>
<dbReference type="CDD" id="cd04301">
    <property type="entry name" value="NAT_SF"/>
    <property type="match status" value="1"/>
</dbReference>
<proteinExistence type="predicted"/>
<dbReference type="Gene3D" id="3.40.630.30">
    <property type="match status" value="1"/>
</dbReference>
<dbReference type="PANTHER" id="PTHR43877">
    <property type="entry name" value="AMINOALKYLPHOSPHONATE N-ACETYLTRANSFERASE-RELATED-RELATED"/>
    <property type="match status" value="1"/>
</dbReference>
<comment type="caution">
    <text evidence="4">The sequence shown here is derived from an EMBL/GenBank/DDBJ whole genome shotgun (WGS) entry which is preliminary data.</text>
</comment>
<dbReference type="InterPro" id="IPR016181">
    <property type="entry name" value="Acyl_CoA_acyltransferase"/>
</dbReference>
<feature type="domain" description="N-acetyltransferase" evidence="3">
    <location>
        <begin position="1"/>
        <end position="169"/>
    </location>
</feature>
<dbReference type="InterPro" id="IPR000182">
    <property type="entry name" value="GNAT_dom"/>
</dbReference>
<sequence>MTVRRAGSDDIAQLARVHVRCWQETYRGMLSDAFLAAVDPAGRLRLWRHLLDRPNAAEAWAASDGGTVVGFAGARLLPAPGSPEGHPPPSAGDLELWGLYLLASHQGLGLGARLLTAAIGDNPASLWVAAANSRAIGFYRRFGFEPDGEQDVLADWENLAEIRMVRPARAGP</sequence>
<evidence type="ECO:0000313" key="5">
    <source>
        <dbReference type="Proteomes" id="UP000031196"/>
    </source>
</evidence>
<dbReference type="InterPro" id="IPR050832">
    <property type="entry name" value="Bact_Acetyltransf"/>
</dbReference>